<name>W9GH22_9MICO</name>
<dbReference type="GO" id="GO:0016747">
    <property type="term" value="F:acyltransferase activity, transferring groups other than amino-acyl groups"/>
    <property type="evidence" value="ECO:0007669"/>
    <property type="project" value="InterPro"/>
</dbReference>
<dbReference type="AlphaFoldDB" id="W9GH22"/>
<evidence type="ECO:0000313" key="3">
    <source>
        <dbReference type="Proteomes" id="UP000019494"/>
    </source>
</evidence>
<dbReference type="Proteomes" id="UP000019494">
    <property type="component" value="Unassembled WGS sequence"/>
</dbReference>
<evidence type="ECO:0000259" key="1">
    <source>
        <dbReference type="PROSITE" id="PS51186"/>
    </source>
</evidence>
<organism evidence="2 3">
    <name type="scientific">Intrasporangium chromatireducens Q5-1</name>
    <dbReference type="NCBI Taxonomy" id="584657"/>
    <lineage>
        <taxon>Bacteria</taxon>
        <taxon>Bacillati</taxon>
        <taxon>Actinomycetota</taxon>
        <taxon>Actinomycetes</taxon>
        <taxon>Micrococcales</taxon>
        <taxon>Intrasporangiaceae</taxon>
        <taxon>Intrasporangium</taxon>
    </lineage>
</organism>
<keyword evidence="2" id="KW-0808">Transferase</keyword>
<dbReference type="SUPFAM" id="SSF55729">
    <property type="entry name" value="Acyl-CoA N-acyltransferases (Nat)"/>
    <property type="match status" value="1"/>
</dbReference>
<gene>
    <name evidence="2" type="ORF">N864_17065</name>
</gene>
<dbReference type="PATRIC" id="fig|584657.3.peg.2738"/>
<dbReference type="Gene3D" id="3.40.630.30">
    <property type="match status" value="1"/>
</dbReference>
<protein>
    <submittedName>
        <fullName evidence="2">GCN5 family acetyltransferase</fullName>
    </submittedName>
</protein>
<keyword evidence="3" id="KW-1185">Reference proteome</keyword>
<feature type="domain" description="N-acetyltransferase" evidence="1">
    <location>
        <begin position="152"/>
        <end position="297"/>
    </location>
</feature>
<dbReference type="PROSITE" id="PS51186">
    <property type="entry name" value="GNAT"/>
    <property type="match status" value="1"/>
</dbReference>
<evidence type="ECO:0000313" key="2">
    <source>
        <dbReference type="EMBL" id="EWT05385.1"/>
    </source>
</evidence>
<dbReference type="InterPro" id="IPR000182">
    <property type="entry name" value="GNAT_dom"/>
</dbReference>
<proteinExistence type="predicted"/>
<dbReference type="Pfam" id="PF00583">
    <property type="entry name" value="Acetyltransf_1"/>
    <property type="match status" value="1"/>
</dbReference>
<sequence length="297" mass="32518">MRRHDFAGPADLRAMQEMCSRLWSPASRFHPGQLAWSRYYAPVDAVRPRQGEAMSLWQDDDGRLVGFGWAEADDWLELQVDPGRPEVAEEVLDWFEEWSDAPSQSVMLMQGDPAEQACRAAGFAPESPAAPFFRHHMLDLRELRPLPALAGYCLRHVEPDEAGARAVCHAAAWSDFGTSRVTGESYRALMAAWPYRADLDWVAVDENGQMVASALVWLDPSTGVGLVEPVGCVPGHRGRGLAGAVTLAALHALAEAGGRAAMVTPRGDAGYPGPMRLYQSLGFRPGHRTVTWIRSLG</sequence>
<reference evidence="3" key="1">
    <citation type="submission" date="2013-08" db="EMBL/GenBank/DDBJ databases">
        <title>Intrasporangium oryzae NRRL B-24470.</title>
        <authorList>
            <person name="Liu H."/>
            <person name="Wang G."/>
        </authorList>
    </citation>
    <scope>NUCLEOTIDE SEQUENCE [LARGE SCALE GENOMIC DNA]</scope>
    <source>
        <strain evidence="3">Q5-1</strain>
    </source>
</reference>
<accession>W9GH22</accession>
<comment type="caution">
    <text evidence="2">The sequence shown here is derived from an EMBL/GenBank/DDBJ whole genome shotgun (WGS) entry which is preliminary data.</text>
</comment>
<dbReference type="EMBL" id="AWQS01000118">
    <property type="protein sequence ID" value="EWT05385.1"/>
    <property type="molecule type" value="Genomic_DNA"/>
</dbReference>
<dbReference type="InterPro" id="IPR016181">
    <property type="entry name" value="Acyl_CoA_acyltransferase"/>
</dbReference>
<dbReference type="RefSeq" id="WP_034717712.1">
    <property type="nucleotide sequence ID" value="NZ_AWQS01000118.1"/>
</dbReference>